<keyword evidence="3" id="KW-0472">Membrane</keyword>
<dbReference type="Gene3D" id="2.60.120.260">
    <property type="entry name" value="Galactose-binding domain-like"/>
    <property type="match status" value="1"/>
</dbReference>
<sequence>MTTSLFVLILWLCGLQLRAAEIKLLYPPERYSQADFPLLPQVASSCEYPPSKAGFKTEVLASKPLEVTWSESVDTKGIASFEIVDSAERSIFQLAELNLTVMAKENYRIKHAKLLLAKGYTCSGCELRMRLSNQESTGALLSCADIDIIEDIAHPCSNHGASSDGICSCDRLYSGDYCQFEDECWQDSDCGKKGKCVPVQKNDVTRRLCFCESGSYGRKCSKESNSKIELPTSLQHYHERTLTDDCKLHWQILEEDNELEIVLQCPKRSWIAIGWISDDEPKKCATIHDSFSTYTAAPYTTEATRVLPSENDPLDVAQVETIEATGKPDGFVDALVTSAPEPVTLTNVAISVELPVVSDEPASVLAETCFGEMRWPSDCTDCRYHLSWSYSEDTQLIDFSLETQLPPNSWSGVGFSQSASGVGASVLVVKSLGNQISIADMHVDEYGKFVLDDSQNYINRTVVGSHSDGILRAAFSRPRTTLDKHDAHMTEQHCYYMIFYVEGGRIGLNGEIMPPAETARISQDKVCIKPCAPTTSQTYCPRDFKYPADCTKDECEYQAMWDYDNESDKVTFTVTSRTDGKRWTGIGFSRTGSMASVPNNFARAFALQLNSDIVIGWVHNGQAVITDRFAYGKHQPAIDKLQDIFDVSGRFENGVQTIKFSRNVTTTDHREDLPLTECLYFLFPVGGGPLVVKSDDDFLSSKAMVGYHDVQQPIVSPQPICLLCDQSNPTSKPDSLKRSAEPKFLRKRHTANNAPDFACNDVIMMAAFGKFNRVAAPPQSDSAIVWADGHDVDGHTTIALRHKLDTSKSHLLPNDKITLLWAKEGYAIKEAGQSESPLQDAEVRNPMITFNAADSYRSGKFLINFFEKYPDEESTACSGAFKYPKNCNEDNCQYSAGWSRYGSNVEFSLSFNGIPNEWSAIGFSKNGSVVGSDIVIVSILSDSRVEVTDRFTSASHTSLIDEQQNIFNILTEYKSFQAKVTFSRSLVTSDVTNDVSLNDCVYFLYHIKNGKLYDAGRIVIDSSNVVRSESLICLGQCRTVDIETTAATTTTVKPTGKAYPSPPAGSKRYRLRFDVTNLNITDELSKLSEDGSPALLHTLEKAIKVVLLGKFNDAQIHVSSLRGDHQVDMEITAKNADLEKLYDVIIPAARQHRFDSYDIDPTSVNIVQLDQRPSAEEVRNYVIIAVISVFILLAIILTVCIVWQVRKRHSKYPPRHIMDKKRYVNQNYPLHYPKVFPVPMYQHARHYSSPSALASKENVSSTRQINGHHQERVPPRSALNPMFTTTYGEWRERVAPEGSQQPPPYAGGHPAHDGTAYQYDSWQQPYVTYPTDSLSYYSLNGTQKMGEQSSSKGK</sequence>
<dbReference type="CDD" id="cd09631">
    <property type="entry name" value="DOMON_DOH"/>
    <property type="match status" value="3"/>
</dbReference>
<dbReference type="Pfam" id="PF03351">
    <property type="entry name" value="DOMON"/>
    <property type="match status" value="3"/>
</dbReference>
<proteinExistence type="predicted"/>
<comment type="caution">
    <text evidence="1">Lacks conserved residue(s) required for the propagation of feature annotation.</text>
</comment>
<feature type="signal peptide" evidence="4">
    <location>
        <begin position="1"/>
        <end position="19"/>
    </location>
</feature>
<dbReference type="Proteomes" id="UP000030758">
    <property type="component" value="Unassembled WGS sequence"/>
</dbReference>
<evidence type="ECO:0000256" key="1">
    <source>
        <dbReference type="PROSITE-ProRule" id="PRU00076"/>
    </source>
</evidence>
<dbReference type="EMBL" id="KL367479">
    <property type="protein sequence ID" value="KFD72011.1"/>
    <property type="molecule type" value="Genomic_DNA"/>
</dbReference>
<evidence type="ECO:0000256" key="2">
    <source>
        <dbReference type="SAM" id="MobiDB-lite"/>
    </source>
</evidence>
<dbReference type="PROSITE" id="PS50836">
    <property type="entry name" value="DOMON"/>
    <property type="match status" value="3"/>
</dbReference>
<organism evidence="7">
    <name type="scientific">Trichuris suis</name>
    <name type="common">pig whipworm</name>
    <dbReference type="NCBI Taxonomy" id="68888"/>
    <lineage>
        <taxon>Eukaryota</taxon>
        <taxon>Metazoa</taxon>
        <taxon>Ecdysozoa</taxon>
        <taxon>Nematoda</taxon>
        <taxon>Enoplea</taxon>
        <taxon>Dorylaimia</taxon>
        <taxon>Trichinellida</taxon>
        <taxon>Trichuridae</taxon>
        <taxon>Trichuris</taxon>
    </lineage>
</organism>
<keyword evidence="1" id="KW-1015">Disulfide bond</keyword>
<keyword evidence="1" id="KW-0245">EGF-like domain</keyword>
<feature type="domain" description="EGF-like" evidence="5">
    <location>
        <begin position="180"/>
        <end position="221"/>
    </location>
</feature>
<dbReference type="PANTHER" id="PTHR46901:SF2">
    <property type="entry name" value="GH04942P"/>
    <property type="match status" value="1"/>
</dbReference>
<dbReference type="InterPro" id="IPR000742">
    <property type="entry name" value="EGF"/>
</dbReference>
<feature type="chain" id="PRO_5001796113" description="DOMON domain protein" evidence="4">
    <location>
        <begin position="20"/>
        <end position="1354"/>
    </location>
</feature>
<evidence type="ECO:0008006" key="8">
    <source>
        <dbReference type="Google" id="ProtNLM"/>
    </source>
</evidence>
<feature type="domain" description="DOMON" evidence="6">
    <location>
        <begin position="892"/>
        <end position="1010"/>
    </location>
</feature>
<protein>
    <recommendedName>
        <fullName evidence="8">DOMON domain protein</fullName>
    </recommendedName>
</protein>
<keyword evidence="3" id="KW-0812">Transmembrane</keyword>
<dbReference type="PROSITE" id="PS00022">
    <property type="entry name" value="EGF_1"/>
    <property type="match status" value="1"/>
</dbReference>
<evidence type="ECO:0000259" key="5">
    <source>
        <dbReference type="PROSITE" id="PS50026"/>
    </source>
</evidence>
<dbReference type="SMART" id="SM00664">
    <property type="entry name" value="DoH"/>
    <property type="match status" value="3"/>
</dbReference>
<feature type="disulfide bond" evidence="1">
    <location>
        <begin position="211"/>
        <end position="220"/>
    </location>
</feature>
<reference evidence="7" key="1">
    <citation type="journal article" date="2014" name="Nat. Genet.">
        <title>Genome and transcriptome of the porcine whipworm Trichuris suis.</title>
        <authorList>
            <person name="Jex A.R."/>
            <person name="Nejsum P."/>
            <person name="Schwarz E.M."/>
            <person name="Hu L."/>
            <person name="Young N.D."/>
            <person name="Hall R.S."/>
            <person name="Korhonen P.K."/>
            <person name="Liao S."/>
            <person name="Thamsborg S."/>
            <person name="Xia J."/>
            <person name="Xu P."/>
            <person name="Wang S."/>
            <person name="Scheerlinck J.P."/>
            <person name="Hofmann A."/>
            <person name="Sternberg P.W."/>
            <person name="Wang J."/>
            <person name="Gasser R.B."/>
        </authorList>
    </citation>
    <scope>NUCLEOTIDE SEQUENCE [LARGE SCALE GENOMIC DNA]</scope>
    <source>
        <strain evidence="7">DCEP-RM93F</strain>
    </source>
</reference>
<gene>
    <name evidence="7" type="ORF">M514_00425</name>
</gene>
<keyword evidence="3" id="KW-1133">Transmembrane helix</keyword>
<name>A0A085NRB5_9BILA</name>
<evidence type="ECO:0000313" key="7">
    <source>
        <dbReference type="EMBL" id="KFD72011.1"/>
    </source>
</evidence>
<evidence type="ECO:0000256" key="4">
    <source>
        <dbReference type="SAM" id="SignalP"/>
    </source>
</evidence>
<accession>A0A085NRB5</accession>
<evidence type="ECO:0000259" key="6">
    <source>
        <dbReference type="PROSITE" id="PS50836"/>
    </source>
</evidence>
<dbReference type="InterPro" id="IPR045266">
    <property type="entry name" value="DOH_DOMON"/>
</dbReference>
<dbReference type="PROSITE" id="PS50026">
    <property type="entry name" value="EGF_3"/>
    <property type="match status" value="1"/>
</dbReference>
<dbReference type="SUPFAM" id="SSF49344">
    <property type="entry name" value="CBD9-like"/>
    <property type="match status" value="1"/>
</dbReference>
<feature type="transmembrane region" description="Helical" evidence="3">
    <location>
        <begin position="1181"/>
        <end position="1205"/>
    </location>
</feature>
<evidence type="ECO:0000256" key="3">
    <source>
        <dbReference type="SAM" id="Phobius"/>
    </source>
</evidence>
<keyword evidence="4" id="KW-0732">Signal</keyword>
<feature type="domain" description="DOMON" evidence="6">
    <location>
        <begin position="555"/>
        <end position="687"/>
    </location>
</feature>
<feature type="domain" description="DOMON" evidence="6">
    <location>
        <begin position="382"/>
        <end position="503"/>
    </location>
</feature>
<feature type="region of interest" description="Disordered" evidence="2">
    <location>
        <begin position="1295"/>
        <end position="1317"/>
    </location>
</feature>
<dbReference type="InterPro" id="IPR005018">
    <property type="entry name" value="DOMON_domain"/>
</dbReference>
<dbReference type="PANTHER" id="PTHR46901">
    <property type="entry name" value="GH04942P"/>
    <property type="match status" value="1"/>
</dbReference>